<evidence type="ECO:0000313" key="2">
    <source>
        <dbReference type="Proteomes" id="UP001217324"/>
    </source>
</evidence>
<dbReference type="RefSeq" id="WP_165705270.1">
    <property type="nucleotide sequence ID" value="NZ_CP099987.1"/>
</dbReference>
<sequence length="90" mass="10727">MVVESKIISLLYTSYERAGLHLQFNVIFYQEGFWFSSVYDTVAEQWDTDHCDYKVDVALEERFKYTYTLAELDELQKVYLFANEKIPSFS</sequence>
<organism evidence="1 2">
    <name type="scientific">Lactococcus garvieae</name>
    <dbReference type="NCBI Taxonomy" id="1363"/>
    <lineage>
        <taxon>Bacteria</taxon>
        <taxon>Bacillati</taxon>
        <taxon>Bacillota</taxon>
        <taxon>Bacilli</taxon>
        <taxon>Lactobacillales</taxon>
        <taxon>Streptococcaceae</taxon>
        <taxon>Lactococcus</taxon>
    </lineage>
</organism>
<gene>
    <name evidence="1" type="ORF">PWF74_04565</name>
</gene>
<dbReference type="AlphaFoldDB" id="A0AAX3NDJ9"/>
<reference evidence="1" key="1">
    <citation type="submission" date="2023-02" db="EMBL/GenBank/DDBJ databases">
        <title>Comparative genomics and fermentation flavor characterization of five lactic acid bacteria reveal flavor biosynthesis metabolic pathways in fermented muskmelon puree.</title>
        <authorList>
            <person name="Yuan L."/>
            <person name="Li M."/>
            <person name="Xu X."/>
            <person name="Lao F."/>
            <person name="Wu J."/>
        </authorList>
    </citation>
    <scope>NUCLEOTIDE SEQUENCE</scope>
    <source>
        <strain evidence="1">Pa-2</strain>
    </source>
</reference>
<accession>A0AAX3NDJ9</accession>
<name>A0AAX3NDJ9_9LACT</name>
<proteinExistence type="predicted"/>
<dbReference type="Proteomes" id="UP001217324">
    <property type="component" value="Chromosome"/>
</dbReference>
<dbReference type="EMBL" id="CP118627">
    <property type="protein sequence ID" value="WEA14783.1"/>
    <property type="molecule type" value="Genomic_DNA"/>
</dbReference>
<evidence type="ECO:0000313" key="1">
    <source>
        <dbReference type="EMBL" id="WEA14783.1"/>
    </source>
</evidence>
<protein>
    <submittedName>
        <fullName evidence="1">Uncharacterized protein</fullName>
    </submittedName>
</protein>